<dbReference type="EMBL" id="MU853425">
    <property type="protein sequence ID" value="KAK4131378.1"/>
    <property type="molecule type" value="Genomic_DNA"/>
</dbReference>
<gene>
    <name evidence="2" type="ORF">BT67DRAFT_158732</name>
</gene>
<reference evidence="2" key="2">
    <citation type="submission" date="2023-05" db="EMBL/GenBank/DDBJ databases">
        <authorList>
            <consortium name="Lawrence Berkeley National Laboratory"/>
            <person name="Steindorff A."/>
            <person name="Hensen N."/>
            <person name="Bonometti L."/>
            <person name="Westerberg I."/>
            <person name="Brannstrom I.O."/>
            <person name="Guillou S."/>
            <person name="Cros-Aarteil S."/>
            <person name="Calhoun S."/>
            <person name="Haridas S."/>
            <person name="Kuo A."/>
            <person name="Mondo S."/>
            <person name="Pangilinan J."/>
            <person name="Riley R."/>
            <person name="Labutti K."/>
            <person name="Andreopoulos B."/>
            <person name="Lipzen A."/>
            <person name="Chen C."/>
            <person name="Yanf M."/>
            <person name="Daum C."/>
            <person name="Ng V."/>
            <person name="Clum A."/>
            <person name="Ohm R."/>
            <person name="Martin F."/>
            <person name="Silar P."/>
            <person name="Natvig D."/>
            <person name="Lalanne C."/>
            <person name="Gautier V."/>
            <person name="Ament-Velasquez S.L."/>
            <person name="Kruys A."/>
            <person name="Hutchinson M.I."/>
            <person name="Powell A.J."/>
            <person name="Barry K."/>
            <person name="Miller A.N."/>
            <person name="Grigoriev I.V."/>
            <person name="Debuchy R."/>
            <person name="Gladieux P."/>
            <person name="Thoren M.H."/>
            <person name="Johannesson H."/>
        </authorList>
    </citation>
    <scope>NUCLEOTIDE SEQUENCE</scope>
    <source>
        <strain evidence="2">CBS 123565</strain>
    </source>
</reference>
<sequence length="265" mass="28688">MVGPTGVRPCFRRREHRPDWSTRHHAMPSAGFVPASDTDRRRQTAPLRHHLVGPCKKAVRGKVVSAVSPVPDLGVPGVVTRSGLVARDWRARENSPPWGNSALVRYVLYLPACLPAHPPIHGNSDRGSVGPPYVGYETAIGPVCGPNSSSFSSSPAPPFAARPNTQRFGAYPYCAATLCGGGGGPKVMLKTGGRFVTRFYVFNETTVVARRSLASLTGLWIGRQTFFRPATPRFHPSRPVARFRHSLAELSSSAGSPRFSSHLPF</sequence>
<protein>
    <submittedName>
        <fullName evidence="2">Uncharacterized protein</fullName>
    </submittedName>
</protein>
<keyword evidence="3" id="KW-1185">Reference proteome</keyword>
<organism evidence="2 3">
    <name type="scientific">Trichocladium antarcticum</name>
    <dbReference type="NCBI Taxonomy" id="1450529"/>
    <lineage>
        <taxon>Eukaryota</taxon>
        <taxon>Fungi</taxon>
        <taxon>Dikarya</taxon>
        <taxon>Ascomycota</taxon>
        <taxon>Pezizomycotina</taxon>
        <taxon>Sordariomycetes</taxon>
        <taxon>Sordariomycetidae</taxon>
        <taxon>Sordariales</taxon>
        <taxon>Chaetomiaceae</taxon>
        <taxon>Trichocladium</taxon>
    </lineage>
</organism>
<reference evidence="2" key="1">
    <citation type="journal article" date="2023" name="Mol. Phylogenet. Evol.">
        <title>Genome-scale phylogeny and comparative genomics of the fungal order Sordariales.</title>
        <authorList>
            <person name="Hensen N."/>
            <person name="Bonometti L."/>
            <person name="Westerberg I."/>
            <person name="Brannstrom I.O."/>
            <person name="Guillou S."/>
            <person name="Cros-Aarteil S."/>
            <person name="Calhoun S."/>
            <person name="Haridas S."/>
            <person name="Kuo A."/>
            <person name="Mondo S."/>
            <person name="Pangilinan J."/>
            <person name="Riley R."/>
            <person name="LaButti K."/>
            <person name="Andreopoulos B."/>
            <person name="Lipzen A."/>
            <person name="Chen C."/>
            <person name="Yan M."/>
            <person name="Daum C."/>
            <person name="Ng V."/>
            <person name="Clum A."/>
            <person name="Steindorff A."/>
            <person name="Ohm R.A."/>
            <person name="Martin F."/>
            <person name="Silar P."/>
            <person name="Natvig D.O."/>
            <person name="Lalanne C."/>
            <person name="Gautier V."/>
            <person name="Ament-Velasquez S.L."/>
            <person name="Kruys A."/>
            <person name="Hutchinson M.I."/>
            <person name="Powell A.J."/>
            <person name="Barry K."/>
            <person name="Miller A.N."/>
            <person name="Grigoriev I.V."/>
            <person name="Debuchy R."/>
            <person name="Gladieux P."/>
            <person name="Hiltunen Thoren M."/>
            <person name="Johannesson H."/>
        </authorList>
    </citation>
    <scope>NUCLEOTIDE SEQUENCE</scope>
    <source>
        <strain evidence="2">CBS 123565</strain>
    </source>
</reference>
<comment type="caution">
    <text evidence="2">The sequence shown here is derived from an EMBL/GenBank/DDBJ whole genome shotgun (WGS) entry which is preliminary data.</text>
</comment>
<evidence type="ECO:0000256" key="1">
    <source>
        <dbReference type="SAM" id="MobiDB-lite"/>
    </source>
</evidence>
<name>A0AAN6ZB62_9PEZI</name>
<evidence type="ECO:0000313" key="3">
    <source>
        <dbReference type="Proteomes" id="UP001304895"/>
    </source>
</evidence>
<accession>A0AAN6ZB62</accession>
<proteinExistence type="predicted"/>
<feature type="region of interest" description="Disordered" evidence="1">
    <location>
        <begin position="1"/>
        <end position="42"/>
    </location>
</feature>
<evidence type="ECO:0000313" key="2">
    <source>
        <dbReference type="EMBL" id="KAK4131378.1"/>
    </source>
</evidence>
<dbReference type="Proteomes" id="UP001304895">
    <property type="component" value="Unassembled WGS sequence"/>
</dbReference>
<dbReference type="AlphaFoldDB" id="A0AAN6ZB62"/>